<dbReference type="AlphaFoldDB" id="A0A2S2E0R9"/>
<evidence type="ECO:0000313" key="2">
    <source>
        <dbReference type="Proteomes" id="UP000245728"/>
    </source>
</evidence>
<keyword evidence="2" id="KW-1185">Reference proteome</keyword>
<reference evidence="1 2" key="1">
    <citation type="submission" date="2018-05" db="EMBL/GenBank/DDBJ databases">
        <title>Salinimonas sp. HMF8227 Genome sequencing and assembly.</title>
        <authorList>
            <person name="Kang H."/>
            <person name="Kang J."/>
            <person name="Cha I."/>
            <person name="Kim H."/>
            <person name="Joh K."/>
        </authorList>
    </citation>
    <scope>NUCLEOTIDE SEQUENCE [LARGE SCALE GENOMIC DNA]</scope>
    <source>
        <strain evidence="1 2">HMF8227</strain>
    </source>
</reference>
<accession>A0A2S2E0R9</accession>
<dbReference type="KEGG" id="salh:HMF8227_00693"/>
<dbReference type="Proteomes" id="UP000245728">
    <property type="component" value="Chromosome"/>
</dbReference>
<proteinExistence type="predicted"/>
<evidence type="ECO:0000313" key="1">
    <source>
        <dbReference type="EMBL" id="AWL11189.1"/>
    </source>
</evidence>
<name>A0A2S2E0R9_9ALTE</name>
<protein>
    <submittedName>
        <fullName evidence="1">Uncharacterized protein</fullName>
    </submittedName>
</protein>
<sequence length="31" mass="3623">MNDSAGRMGLKKRRVCIALYFNGSEMEERME</sequence>
<organism evidence="1 2">
    <name type="scientific">Saliniradius amylolyticus</name>
    <dbReference type="NCBI Taxonomy" id="2183582"/>
    <lineage>
        <taxon>Bacteria</taxon>
        <taxon>Pseudomonadati</taxon>
        <taxon>Pseudomonadota</taxon>
        <taxon>Gammaproteobacteria</taxon>
        <taxon>Alteromonadales</taxon>
        <taxon>Alteromonadaceae</taxon>
        <taxon>Saliniradius</taxon>
    </lineage>
</organism>
<dbReference type="EMBL" id="CP029347">
    <property type="protein sequence ID" value="AWL11189.1"/>
    <property type="molecule type" value="Genomic_DNA"/>
</dbReference>
<gene>
    <name evidence="1" type="ORF">HMF8227_00693</name>
</gene>